<proteinExistence type="predicted"/>
<organism evidence="1 2">
    <name type="scientific">Gardnerella vaginalis</name>
    <dbReference type="NCBI Taxonomy" id="2702"/>
    <lineage>
        <taxon>Bacteria</taxon>
        <taxon>Bacillati</taxon>
        <taxon>Actinomycetota</taxon>
        <taxon>Actinomycetes</taxon>
        <taxon>Bifidobacteriales</taxon>
        <taxon>Bifidobacteriaceae</taxon>
        <taxon>Gardnerella</taxon>
    </lineage>
</organism>
<evidence type="ECO:0000313" key="1">
    <source>
        <dbReference type="EMBL" id="KXA20078.1"/>
    </source>
</evidence>
<dbReference type="PATRIC" id="fig|2702.100.peg.897"/>
<name>A0A133NUW7_GARVA</name>
<reference evidence="1 2" key="1">
    <citation type="submission" date="2016-01" db="EMBL/GenBank/DDBJ databases">
        <authorList>
            <person name="Oliw E.H."/>
        </authorList>
    </citation>
    <scope>NUCLEOTIDE SEQUENCE [LARGE SCALE GENOMIC DNA]</scope>
    <source>
        <strain evidence="1 2">PSS_7772B</strain>
    </source>
</reference>
<dbReference type="Proteomes" id="UP000070687">
    <property type="component" value="Unassembled WGS sequence"/>
</dbReference>
<protein>
    <submittedName>
        <fullName evidence="1">Uncharacterized protein</fullName>
    </submittedName>
</protein>
<comment type="caution">
    <text evidence="1">The sequence shown here is derived from an EMBL/GenBank/DDBJ whole genome shotgun (WGS) entry which is preliminary data.</text>
</comment>
<evidence type="ECO:0000313" key="2">
    <source>
        <dbReference type="Proteomes" id="UP000070687"/>
    </source>
</evidence>
<sequence length="51" mass="5854">MCDAHSYRGKNCKISKNCHDNVCNIATKHHSALQINFLFAFATQRFVQILD</sequence>
<dbReference type="EMBL" id="LRQB01000053">
    <property type="protein sequence ID" value="KXA20078.1"/>
    <property type="molecule type" value="Genomic_DNA"/>
</dbReference>
<gene>
    <name evidence="1" type="ORF">HMPREF3208_00917</name>
</gene>
<accession>A0A133NUW7</accession>
<dbReference type="AlphaFoldDB" id="A0A133NUW7"/>